<feature type="active site" description="For autocatalytic cleavage activity" evidence="12">
    <location>
        <position position="175"/>
    </location>
</feature>
<evidence type="ECO:0000256" key="9">
    <source>
        <dbReference type="ARBA" id="ARBA00023163"/>
    </source>
</evidence>
<dbReference type="Proteomes" id="UP000005309">
    <property type="component" value="Unassembled WGS sequence"/>
</dbReference>
<dbReference type="SUPFAM" id="SSF46785">
    <property type="entry name" value="Winged helix' DNA-binding domain"/>
    <property type="match status" value="1"/>
</dbReference>
<feature type="active site" description="For autocatalytic cleavage activity" evidence="12">
    <location>
        <position position="137"/>
    </location>
</feature>
<evidence type="ECO:0000313" key="17">
    <source>
        <dbReference type="Proteomes" id="UP000005309"/>
    </source>
</evidence>
<evidence type="ECO:0000256" key="5">
    <source>
        <dbReference type="ARBA" id="ARBA00022801"/>
    </source>
</evidence>
<dbReference type="PANTHER" id="PTHR33516:SF2">
    <property type="entry name" value="LEXA REPRESSOR-RELATED"/>
    <property type="match status" value="1"/>
</dbReference>
<dbReference type="GO" id="GO:0004252">
    <property type="term" value="F:serine-type endopeptidase activity"/>
    <property type="evidence" value="ECO:0007669"/>
    <property type="project" value="UniProtKB-UniRule"/>
</dbReference>
<gene>
    <name evidence="12 16" type="primary">lexA</name>
    <name evidence="16" type="ORF">HMPREF0908_0103</name>
</gene>
<feature type="site" description="Cleavage; by autolysis" evidence="12">
    <location>
        <begin position="101"/>
        <end position="102"/>
    </location>
</feature>
<reference evidence="16 17" key="1">
    <citation type="submission" date="2009-04" db="EMBL/GenBank/DDBJ databases">
        <authorList>
            <person name="Qin X."/>
            <person name="Bachman B."/>
            <person name="Battles P."/>
            <person name="Bell A."/>
            <person name="Bess C."/>
            <person name="Bickham C."/>
            <person name="Chaboub L."/>
            <person name="Chen D."/>
            <person name="Coyle M."/>
            <person name="Deiros D.R."/>
            <person name="Dinh H."/>
            <person name="Forbes L."/>
            <person name="Fowler G."/>
            <person name="Francisco L."/>
            <person name="Fu Q."/>
            <person name="Gubbala S."/>
            <person name="Hale W."/>
            <person name="Han Y."/>
            <person name="Hemphill L."/>
            <person name="Highlander S.K."/>
            <person name="Hirani K."/>
            <person name="Hogues M."/>
            <person name="Jackson L."/>
            <person name="Jakkamsetti A."/>
            <person name="Javaid M."/>
            <person name="Jiang H."/>
            <person name="Korchina V."/>
            <person name="Kovar C."/>
            <person name="Lara F."/>
            <person name="Lee S."/>
            <person name="Mata R."/>
            <person name="Mathew T."/>
            <person name="Moen C."/>
            <person name="Morales K."/>
            <person name="Munidasa M."/>
            <person name="Nazareth L."/>
            <person name="Ngo R."/>
            <person name="Nguyen L."/>
            <person name="Okwuonu G."/>
            <person name="Ongeri F."/>
            <person name="Patil S."/>
            <person name="Petrosino J."/>
            <person name="Pham C."/>
            <person name="Pham P."/>
            <person name="Pu L.-L."/>
            <person name="Puazo M."/>
            <person name="Raj R."/>
            <person name="Reid J."/>
            <person name="Rouhana J."/>
            <person name="Saada N."/>
            <person name="Shang Y."/>
            <person name="Simmons D."/>
            <person name="Thornton R."/>
            <person name="Warren J."/>
            <person name="Weissenberger G."/>
            <person name="Zhang J."/>
            <person name="Zhang L."/>
            <person name="Zhou C."/>
            <person name="Zhu D."/>
            <person name="Muzny D."/>
            <person name="Worley K."/>
            <person name="Gibbs R."/>
        </authorList>
    </citation>
    <scope>NUCLEOTIDE SEQUENCE [LARGE SCALE GENOMIC DNA]</scope>
    <source>
        <strain evidence="16 17">ATCC 43531</strain>
    </source>
</reference>
<dbReference type="InterPro" id="IPR036286">
    <property type="entry name" value="LexA/Signal_pep-like_sf"/>
</dbReference>
<feature type="DNA-binding region" description="H-T-H motif" evidence="12">
    <location>
        <begin position="41"/>
        <end position="61"/>
    </location>
</feature>
<dbReference type="InterPro" id="IPR006200">
    <property type="entry name" value="LexA"/>
</dbReference>
<dbReference type="SUPFAM" id="SSF51306">
    <property type="entry name" value="LexA/Signal peptidase"/>
    <property type="match status" value="1"/>
</dbReference>
<dbReference type="MEROPS" id="S24.001"/>
<evidence type="ECO:0000256" key="10">
    <source>
        <dbReference type="ARBA" id="ARBA00023204"/>
    </source>
</evidence>
<dbReference type="GO" id="GO:0009432">
    <property type="term" value="P:SOS response"/>
    <property type="evidence" value="ECO:0007669"/>
    <property type="project" value="UniProtKB-UniRule"/>
</dbReference>
<evidence type="ECO:0000256" key="3">
    <source>
        <dbReference type="ARBA" id="ARBA00022705"/>
    </source>
</evidence>
<evidence type="ECO:0000256" key="6">
    <source>
        <dbReference type="ARBA" id="ARBA00022813"/>
    </source>
</evidence>
<keyword evidence="7 12" id="KW-0805">Transcription regulation</keyword>
<evidence type="ECO:0000256" key="7">
    <source>
        <dbReference type="ARBA" id="ARBA00023015"/>
    </source>
</evidence>
<evidence type="ECO:0000256" key="1">
    <source>
        <dbReference type="ARBA" id="ARBA00007484"/>
    </source>
</evidence>
<dbReference type="EC" id="3.4.21.88" evidence="12"/>
<dbReference type="InterPro" id="IPR036388">
    <property type="entry name" value="WH-like_DNA-bd_sf"/>
</dbReference>
<dbReference type="GO" id="GO:0003677">
    <property type="term" value="F:DNA binding"/>
    <property type="evidence" value="ECO:0007669"/>
    <property type="project" value="UniProtKB-UniRule"/>
</dbReference>
<dbReference type="FunFam" id="2.10.109.10:FF:000001">
    <property type="entry name" value="LexA repressor"/>
    <property type="match status" value="1"/>
</dbReference>
<keyword evidence="11 12" id="KW-0742">SOS response</keyword>
<proteinExistence type="inferred from homology"/>
<evidence type="ECO:0000256" key="12">
    <source>
        <dbReference type="HAMAP-Rule" id="MF_00015"/>
    </source>
</evidence>
<dbReference type="HOGENOM" id="CLU_066192_45_1_9"/>
<dbReference type="GO" id="GO:0045892">
    <property type="term" value="P:negative regulation of DNA-templated transcription"/>
    <property type="evidence" value="ECO:0007669"/>
    <property type="project" value="UniProtKB-UniRule"/>
</dbReference>
<keyword evidence="5 12" id="KW-0378">Hydrolase</keyword>
<dbReference type="STRING" id="638302.HMPREF0908_0103"/>
<evidence type="ECO:0000256" key="11">
    <source>
        <dbReference type="ARBA" id="ARBA00023236"/>
    </source>
</evidence>
<keyword evidence="3 12" id="KW-0235">DNA replication</keyword>
<keyword evidence="2 12" id="KW-0678">Repressor</keyword>
<comment type="catalytic activity">
    <reaction evidence="12">
        <text>Hydrolysis of Ala-|-Gly bond in repressor LexA.</text>
        <dbReference type="EC" id="3.4.21.88"/>
    </reaction>
</comment>
<dbReference type="eggNOG" id="COG1974">
    <property type="taxonomic scope" value="Bacteria"/>
</dbReference>
<dbReference type="GO" id="GO:0006260">
    <property type="term" value="P:DNA replication"/>
    <property type="evidence" value="ECO:0007669"/>
    <property type="project" value="UniProtKB-UniRule"/>
</dbReference>
<evidence type="ECO:0000256" key="4">
    <source>
        <dbReference type="ARBA" id="ARBA00022763"/>
    </source>
</evidence>
<dbReference type="PANTHER" id="PTHR33516">
    <property type="entry name" value="LEXA REPRESSOR"/>
    <property type="match status" value="1"/>
</dbReference>
<comment type="subunit">
    <text evidence="12">Homodimer.</text>
</comment>
<feature type="domain" description="LexA repressor DNA-binding" evidence="15">
    <location>
        <begin position="18"/>
        <end position="78"/>
    </location>
</feature>
<evidence type="ECO:0000256" key="13">
    <source>
        <dbReference type="RuleBase" id="RU003991"/>
    </source>
</evidence>
<dbReference type="InterPro" id="IPR039418">
    <property type="entry name" value="LexA-like"/>
</dbReference>
<dbReference type="Pfam" id="PF01726">
    <property type="entry name" value="LexA_DNA_bind"/>
    <property type="match status" value="1"/>
</dbReference>
<dbReference type="InterPro" id="IPR006197">
    <property type="entry name" value="Peptidase_S24_LexA"/>
</dbReference>
<organism evidence="16 17">
    <name type="scientific">Selenomonas flueggei ATCC 43531</name>
    <dbReference type="NCBI Taxonomy" id="638302"/>
    <lineage>
        <taxon>Bacteria</taxon>
        <taxon>Bacillati</taxon>
        <taxon>Bacillota</taxon>
        <taxon>Negativicutes</taxon>
        <taxon>Selenomonadales</taxon>
        <taxon>Selenomonadaceae</taxon>
        <taxon>Selenomonas</taxon>
    </lineage>
</organism>
<evidence type="ECO:0000256" key="8">
    <source>
        <dbReference type="ARBA" id="ARBA00023125"/>
    </source>
</evidence>
<keyword evidence="9 12" id="KW-0804">Transcription</keyword>
<keyword evidence="17" id="KW-1185">Reference proteome</keyword>
<comment type="similarity">
    <text evidence="1 12 13">Belongs to the peptidase S24 family.</text>
</comment>
<feature type="domain" description="Peptidase S24/S26A/S26B/S26C" evidence="14">
    <location>
        <begin position="94"/>
        <end position="208"/>
    </location>
</feature>
<dbReference type="Gene3D" id="1.10.10.10">
    <property type="entry name" value="Winged helix-like DNA-binding domain superfamily/Winged helix DNA-binding domain"/>
    <property type="match status" value="1"/>
</dbReference>
<dbReference type="NCBIfam" id="TIGR00498">
    <property type="entry name" value="lexA"/>
    <property type="match status" value="1"/>
</dbReference>
<comment type="function">
    <text evidence="12">Represses a number of genes involved in the response to DNA damage (SOS response), including recA and lexA. In the presence of single-stranded DNA, RecA interacts with LexA causing an autocatalytic cleavage which disrupts the DNA-binding part of LexA, leading to derepression of the SOS regulon and eventually DNA repair.</text>
</comment>
<keyword evidence="10 12" id="KW-0234">DNA repair</keyword>
<dbReference type="InterPro" id="IPR015927">
    <property type="entry name" value="Peptidase_S24_S26A/B/C"/>
</dbReference>
<dbReference type="InterPro" id="IPR006199">
    <property type="entry name" value="LexA_DNA-bd_dom"/>
</dbReference>
<dbReference type="EMBL" id="ACLA01000002">
    <property type="protein sequence ID" value="EEQ49521.1"/>
    <property type="molecule type" value="Genomic_DNA"/>
</dbReference>
<sequence>MYANLSGGITVKKTRISTRRQSEILDYIKEFLVEKGYPPSVREIGTAVGLKSSSTVHRYLSMLEENGMIRRDATKPRAIDIMGENPWGRTIPVPLVGVVTAGEPILAEQNVEDVFSFPRGLLGTAEDVFMLRIQGDSMINVGIFDGDFVLVRQQPTANNGDIVVALVNGEAATVKRFFREKTCIRLQPENDAMEPFYETDVQILGKVIGLYRNI</sequence>
<dbReference type="GO" id="GO:0006281">
    <property type="term" value="P:DNA repair"/>
    <property type="evidence" value="ECO:0007669"/>
    <property type="project" value="UniProtKB-UniRule"/>
</dbReference>
<dbReference type="HAMAP" id="MF_00015">
    <property type="entry name" value="LexA"/>
    <property type="match status" value="1"/>
</dbReference>
<dbReference type="Pfam" id="PF00717">
    <property type="entry name" value="Peptidase_S24"/>
    <property type="match status" value="1"/>
</dbReference>
<evidence type="ECO:0000313" key="16">
    <source>
        <dbReference type="EMBL" id="EEQ49521.1"/>
    </source>
</evidence>
<dbReference type="AlphaFoldDB" id="C4V0Z8"/>
<accession>C4V0Z8</accession>
<dbReference type="PRINTS" id="PR00726">
    <property type="entry name" value="LEXASERPTASE"/>
</dbReference>
<keyword evidence="8 12" id="KW-0238">DNA-binding</keyword>
<dbReference type="InterPro" id="IPR036390">
    <property type="entry name" value="WH_DNA-bd_sf"/>
</dbReference>
<name>C4V0Z8_9FIRM</name>
<evidence type="ECO:0000259" key="14">
    <source>
        <dbReference type="Pfam" id="PF00717"/>
    </source>
</evidence>
<dbReference type="InterPro" id="IPR050077">
    <property type="entry name" value="LexA_repressor"/>
</dbReference>
<protein>
    <recommendedName>
        <fullName evidence="12">LexA repressor</fullName>
        <ecNumber evidence="12">3.4.21.88</ecNumber>
    </recommendedName>
</protein>
<dbReference type="GO" id="GO:0006508">
    <property type="term" value="P:proteolysis"/>
    <property type="evidence" value="ECO:0007669"/>
    <property type="project" value="InterPro"/>
</dbReference>
<evidence type="ECO:0000259" key="15">
    <source>
        <dbReference type="Pfam" id="PF01726"/>
    </source>
</evidence>
<dbReference type="Gene3D" id="2.10.109.10">
    <property type="entry name" value="Umud Fragment, subunit A"/>
    <property type="match status" value="1"/>
</dbReference>
<dbReference type="CDD" id="cd06529">
    <property type="entry name" value="S24_LexA-like"/>
    <property type="match status" value="1"/>
</dbReference>
<keyword evidence="6 12" id="KW-0068">Autocatalytic cleavage</keyword>
<comment type="caution">
    <text evidence="16">The sequence shown here is derived from an EMBL/GenBank/DDBJ whole genome shotgun (WGS) entry which is preliminary data.</text>
</comment>
<evidence type="ECO:0000256" key="2">
    <source>
        <dbReference type="ARBA" id="ARBA00022491"/>
    </source>
</evidence>
<keyword evidence="4 12" id="KW-0227">DNA damage</keyword>